<dbReference type="Gene3D" id="3.30.70.270">
    <property type="match status" value="1"/>
</dbReference>
<accession>A0ABV7HMT5</accession>
<dbReference type="NCBIfam" id="TIGR00254">
    <property type="entry name" value="GGDEF"/>
    <property type="match status" value="1"/>
</dbReference>
<dbReference type="InterPro" id="IPR011006">
    <property type="entry name" value="CheY-like_superfamily"/>
</dbReference>
<comment type="caution">
    <text evidence="3">The sequence shown here is derived from an EMBL/GenBank/DDBJ whole genome shotgun (WGS) entry which is preliminary data.</text>
</comment>
<dbReference type="RefSeq" id="WP_339616969.1">
    <property type="nucleotide sequence ID" value="NZ_AP031500.1"/>
</dbReference>
<feature type="domain" description="EAL" evidence="1">
    <location>
        <begin position="309"/>
        <end position="563"/>
    </location>
</feature>
<evidence type="ECO:0000313" key="3">
    <source>
        <dbReference type="EMBL" id="MFC3154044.1"/>
    </source>
</evidence>
<sequence length="575" mass="64125">MTSCTRVLLLGDEDGLVEHLGRWLEEAAPGCYQLMAGHIEEDGLATLLSGDFAAGLLLVADQPTVARDLLAAVKNQFCSVPVVALSHTMDLVLDREAIPSGAADYLALDNISAVLLERSLRYAIERKRTEQNLARLAHHDPLTDIPNRVLFRDRLENAIRVAARDRARFALMFIDLDDFKVVNDRYGHDIGDSLIRLCAERLQKLLRRSDSMARMGGDEFTLLLLNVESSSNIAHLAVKIIEQITTPYEINGYQLSVGCSVGVASFPEAGRSADALLKSADLAMYQAKQLEGSNFRFFTEEMNRDVRYRLSLEEDLRRAVENRELYLEYQPRFAVSSGKVVALEALLRWNHPQKGILSAPNFISIAEDTGLIFAIGYWAVRQACDDLQRLKRDGGIELKMAVRLSARQFRDDAMVQTMANIFAETGVNPKCIEFELTETALMENIEMVSLCMRPLSYFGVTFTLDDFGTGSSSFLHLQRLPIAALKIDSQFMADLLRRRSERRLVAAMINLAHNLGKVVVADGVESARQLQWLVDEGCDQMQGHYLGAPATYRKLLDNIHSLHLVGGAPAPKNQP</sequence>
<organism evidence="3 4">
    <name type="scientific">Gilvimarinus japonicus</name>
    <dbReference type="NCBI Taxonomy" id="1796469"/>
    <lineage>
        <taxon>Bacteria</taxon>
        <taxon>Pseudomonadati</taxon>
        <taxon>Pseudomonadota</taxon>
        <taxon>Gammaproteobacteria</taxon>
        <taxon>Cellvibrionales</taxon>
        <taxon>Cellvibrionaceae</taxon>
        <taxon>Gilvimarinus</taxon>
    </lineage>
</organism>
<dbReference type="PANTHER" id="PTHR44757">
    <property type="entry name" value="DIGUANYLATE CYCLASE DGCP"/>
    <property type="match status" value="1"/>
</dbReference>
<dbReference type="SUPFAM" id="SSF55073">
    <property type="entry name" value="Nucleotide cyclase"/>
    <property type="match status" value="1"/>
</dbReference>
<dbReference type="Gene3D" id="3.20.20.450">
    <property type="entry name" value="EAL domain"/>
    <property type="match status" value="1"/>
</dbReference>
<gene>
    <name evidence="3" type="ORF">ACFOEB_02445</name>
</gene>
<dbReference type="Pfam" id="PF00563">
    <property type="entry name" value="EAL"/>
    <property type="match status" value="1"/>
</dbReference>
<dbReference type="InterPro" id="IPR000160">
    <property type="entry name" value="GGDEF_dom"/>
</dbReference>
<dbReference type="InterPro" id="IPR035919">
    <property type="entry name" value="EAL_sf"/>
</dbReference>
<protein>
    <submittedName>
        <fullName evidence="3">Bifunctional diguanylate cyclase/phosphodiesterase</fullName>
    </submittedName>
</protein>
<evidence type="ECO:0000313" key="4">
    <source>
        <dbReference type="Proteomes" id="UP001595548"/>
    </source>
</evidence>
<dbReference type="Proteomes" id="UP001595548">
    <property type="component" value="Unassembled WGS sequence"/>
</dbReference>
<reference evidence="4" key="1">
    <citation type="journal article" date="2019" name="Int. J. Syst. Evol. Microbiol.">
        <title>The Global Catalogue of Microorganisms (GCM) 10K type strain sequencing project: providing services to taxonomists for standard genome sequencing and annotation.</title>
        <authorList>
            <consortium name="The Broad Institute Genomics Platform"/>
            <consortium name="The Broad Institute Genome Sequencing Center for Infectious Disease"/>
            <person name="Wu L."/>
            <person name="Ma J."/>
        </authorList>
    </citation>
    <scope>NUCLEOTIDE SEQUENCE [LARGE SCALE GENOMIC DNA]</scope>
    <source>
        <strain evidence="4">KCTC 52141</strain>
    </source>
</reference>
<dbReference type="InterPro" id="IPR043128">
    <property type="entry name" value="Rev_trsase/Diguanyl_cyclase"/>
</dbReference>
<dbReference type="InterPro" id="IPR001633">
    <property type="entry name" value="EAL_dom"/>
</dbReference>
<name>A0ABV7HMT5_9GAMM</name>
<proteinExistence type="predicted"/>
<dbReference type="SMART" id="SM00052">
    <property type="entry name" value="EAL"/>
    <property type="match status" value="1"/>
</dbReference>
<dbReference type="InterPro" id="IPR052155">
    <property type="entry name" value="Biofilm_reg_signaling"/>
</dbReference>
<dbReference type="SUPFAM" id="SSF52172">
    <property type="entry name" value="CheY-like"/>
    <property type="match status" value="1"/>
</dbReference>
<dbReference type="InterPro" id="IPR029787">
    <property type="entry name" value="Nucleotide_cyclase"/>
</dbReference>
<dbReference type="SUPFAM" id="SSF141868">
    <property type="entry name" value="EAL domain-like"/>
    <property type="match status" value="1"/>
</dbReference>
<dbReference type="SMART" id="SM00267">
    <property type="entry name" value="GGDEF"/>
    <property type="match status" value="1"/>
</dbReference>
<dbReference type="EMBL" id="JBHRTL010000003">
    <property type="protein sequence ID" value="MFC3154044.1"/>
    <property type="molecule type" value="Genomic_DNA"/>
</dbReference>
<dbReference type="CDD" id="cd01948">
    <property type="entry name" value="EAL"/>
    <property type="match status" value="1"/>
</dbReference>
<feature type="domain" description="GGDEF" evidence="2">
    <location>
        <begin position="167"/>
        <end position="301"/>
    </location>
</feature>
<dbReference type="Pfam" id="PF00990">
    <property type="entry name" value="GGDEF"/>
    <property type="match status" value="1"/>
</dbReference>
<dbReference type="PROSITE" id="PS50883">
    <property type="entry name" value="EAL"/>
    <property type="match status" value="1"/>
</dbReference>
<dbReference type="PANTHER" id="PTHR44757:SF2">
    <property type="entry name" value="BIOFILM ARCHITECTURE MAINTENANCE PROTEIN MBAA"/>
    <property type="match status" value="1"/>
</dbReference>
<evidence type="ECO:0000259" key="2">
    <source>
        <dbReference type="PROSITE" id="PS50887"/>
    </source>
</evidence>
<evidence type="ECO:0000259" key="1">
    <source>
        <dbReference type="PROSITE" id="PS50883"/>
    </source>
</evidence>
<dbReference type="PROSITE" id="PS50887">
    <property type="entry name" value="GGDEF"/>
    <property type="match status" value="1"/>
</dbReference>
<dbReference type="CDD" id="cd01949">
    <property type="entry name" value="GGDEF"/>
    <property type="match status" value="1"/>
</dbReference>
<keyword evidence="4" id="KW-1185">Reference proteome</keyword>